<feature type="domain" description="PurE" evidence="1">
    <location>
        <begin position="101"/>
        <end position="232"/>
    </location>
</feature>
<dbReference type="SMART" id="SM01001">
    <property type="entry name" value="AIRC"/>
    <property type="match status" value="1"/>
</dbReference>
<accession>A0A9X2FB47</accession>
<evidence type="ECO:0000259" key="1">
    <source>
        <dbReference type="SMART" id="SM01001"/>
    </source>
</evidence>
<dbReference type="GO" id="GO:0006189">
    <property type="term" value="P:'de novo' IMP biosynthetic process"/>
    <property type="evidence" value="ECO:0007669"/>
    <property type="project" value="InterPro"/>
</dbReference>
<dbReference type="AlphaFoldDB" id="A0A9X2FB47"/>
<dbReference type="PANTHER" id="PTHR43064:SF1">
    <property type="entry name" value="SLL1489 PROTEIN"/>
    <property type="match status" value="1"/>
</dbReference>
<dbReference type="Proteomes" id="UP001155241">
    <property type="component" value="Unassembled WGS sequence"/>
</dbReference>
<dbReference type="Gene3D" id="3.40.50.1970">
    <property type="match status" value="1"/>
</dbReference>
<dbReference type="EMBL" id="JAMXLR010000061">
    <property type="protein sequence ID" value="MCO6045630.1"/>
    <property type="molecule type" value="Genomic_DNA"/>
</dbReference>
<dbReference type="SUPFAM" id="SSF52255">
    <property type="entry name" value="N5-CAIR mutase (phosphoribosylaminoimidazole carboxylase, PurE)"/>
    <property type="match status" value="1"/>
</dbReference>
<comment type="caution">
    <text evidence="2">The sequence shown here is derived from an EMBL/GenBank/DDBJ whole genome shotgun (WGS) entry which is preliminary data.</text>
</comment>
<dbReference type="Pfam" id="PF00731">
    <property type="entry name" value="AIRC"/>
    <property type="match status" value="1"/>
</dbReference>
<evidence type="ECO:0000313" key="3">
    <source>
        <dbReference type="Proteomes" id="UP001155241"/>
    </source>
</evidence>
<name>A0A9X2FB47_9BACT</name>
<proteinExistence type="predicted"/>
<organism evidence="2 3">
    <name type="scientific">Aeoliella straminimaris</name>
    <dbReference type="NCBI Taxonomy" id="2954799"/>
    <lineage>
        <taxon>Bacteria</taxon>
        <taxon>Pseudomonadati</taxon>
        <taxon>Planctomycetota</taxon>
        <taxon>Planctomycetia</taxon>
        <taxon>Pirellulales</taxon>
        <taxon>Lacipirellulaceae</taxon>
        <taxon>Aeoliella</taxon>
    </lineage>
</organism>
<reference evidence="2" key="1">
    <citation type="submission" date="2022-06" db="EMBL/GenBank/DDBJ databases">
        <title>Aeoliella straminimaris, a novel planctomycete from sediments.</title>
        <authorList>
            <person name="Vitorino I.R."/>
            <person name="Lage O.M."/>
        </authorList>
    </citation>
    <scope>NUCLEOTIDE SEQUENCE</scope>
    <source>
        <strain evidence="2">ICT_H6.2</strain>
    </source>
</reference>
<dbReference type="RefSeq" id="WP_252853745.1">
    <property type="nucleotide sequence ID" value="NZ_JAMXLR010000061.1"/>
</dbReference>
<gene>
    <name evidence="2" type="primary">larB</name>
    <name evidence="2" type="ORF">NG895_17165</name>
</gene>
<dbReference type="NCBIfam" id="NF033503">
    <property type="entry name" value="LarB"/>
    <property type="match status" value="1"/>
</dbReference>
<dbReference type="PANTHER" id="PTHR43064">
    <property type="entry name" value="PHOSPHORIBOSYLAMINOIMIDAZOLE CARBOXYLASE-RELATED"/>
    <property type="match status" value="1"/>
</dbReference>
<evidence type="ECO:0000313" key="2">
    <source>
        <dbReference type="EMBL" id="MCO6045630.1"/>
    </source>
</evidence>
<keyword evidence="3" id="KW-1185">Reference proteome</keyword>
<dbReference type="GO" id="GO:0016787">
    <property type="term" value="F:hydrolase activity"/>
    <property type="evidence" value="ECO:0007669"/>
    <property type="project" value="InterPro"/>
</dbReference>
<dbReference type="InterPro" id="IPR000031">
    <property type="entry name" value="PurE_dom"/>
</dbReference>
<dbReference type="InterPro" id="IPR039476">
    <property type="entry name" value="P2CMN_synthase_LarB"/>
</dbReference>
<protein>
    <submittedName>
        <fullName evidence="2">Nickel pincer cofactor biosynthesis protein LarB</fullName>
    </submittedName>
</protein>
<sequence>MTAKPSPNDPSQNPLHRHAVTLDTERSVRCGFPEVIYAAGKTASAVAAIARELLERGEHVLATRVTEEQAEELLSALPEARYNMTARTVRIDQPGERQLVGAVAVITAGTSDLPVAEEANETLQWMGVRTTMVHDVGVAGPHRLPSRLAEFESADAVVVVAGMEGALPSVVGGYLAAPVIAVPTSVGYGANFGGLSALLSMLNSCAANVTVVNIDAGFKAGYVAGLIARRAK</sequence>